<comment type="caution">
    <text evidence="2">The sequence shown here is derived from an EMBL/GenBank/DDBJ whole genome shotgun (WGS) entry which is preliminary data.</text>
</comment>
<feature type="transmembrane region" description="Helical" evidence="1">
    <location>
        <begin position="57"/>
        <end position="74"/>
    </location>
</feature>
<accession>A0A8S1JP52</accession>
<evidence type="ECO:0000313" key="3">
    <source>
        <dbReference type="Proteomes" id="UP000688137"/>
    </source>
</evidence>
<keyword evidence="1" id="KW-1133">Transmembrane helix</keyword>
<dbReference type="AlphaFoldDB" id="A0A8S1JP52"/>
<keyword evidence="1" id="KW-0812">Transmembrane</keyword>
<organism evidence="2 3">
    <name type="scientific">Paramecium primaurelia</name>
    <dbReference type="NCBI Taxonomy" id="5886"/>
    <lineage>
        <taxon>Eukaryota</taxon>
        <taxon>Sar</taxon>
        <taxon>Alveolata</taxon>
        <taxon>Ciliophora</taxon>
        <taxon>Intramacronucleata</taxon>
        <taxon>Oligohymenophorea</taxon>
        <taxon>Peniculida</taxon>
        <taxon>Parameciidae</taxon>
        <taxon>Paramecium</taxon>
    </lineage>
</organism>
<dbReference type="Proteomes" id="UP000688137">
    <property type="component" value="Unassembled WGS sequence"/>
</dbReference>
<evidence type="ECO:0000256" key="1">
    <source>
        <dbReference type="SAM" id="Phobius"/>
    </source>
</evidence>
<evidence type="ECO:0008006" key="4">
    <source>
        <dbReference type="Google" id="ProtNLM"/>
    </source>
</evidence>
<keyword evidence="1" id="KW-0472">Membrane</keyword>
<sequence>MNKYTLKFNDSKIETQYQEFRRKEILRKVFYTMTPVSLILNVLKIAVDLSKNKYDQLYVNSANIAVVFIGVLLVKFNEKYLRLFITSCSIMTALLQLNLDPNDAKQQDYYNFGCLVTSLQSVLYFLSDFPDACIQVISHCSIRLTITSITTNYVDFQDYLLTIFAITFQFVVLYKCDQNSRKHFLLRVKEDQWDNQLINLINSPFCQFKFINEELKFDLIQSNKMNIFPNYNPNYCEGCNFRQFLRSTLVQENQNLESYLFKCDMKNFENTFEINLFKNYQQKLKFINLGVETQKYLIILVNLNNYTKDSKLKKYIKQAKEEMFKTVKIFQKTDSEFQNSFRLGVLSLILLNSQQIKRINLTKRFQQCINLFKQYGWKFKLKSNYEVYINSYYCQINIFLIQLFILFLNQKKQFEIQYFDLIESENEVIICIEPYDFQEFEVEFNTNFFINQIKNKILIQNNLKNQQIQLIKFVELPFNSIDKSDVQNFIKQL</sequence>
<name>A0A8S1JP52_PARPR</name>
<feature type="transmembrane region" description="Helical" evidence="1">
    <location>
        <begin position="29"/>
        <end position="50"/>
    </location>
</feature>
<evidence type="ECO:0000313" key="2">
    <source>
        <dbReference type="EMBL" id="CAD8043675.1"/>
    </source>
</evidence>
<dbReference type="EMBL" id="CAJJDM010000002">
    <property type="protein sequence ID" value="CAD8043675.1"/>
    <property type="molecule type" value="Genomic_DNA"/>
</dbReference>
<protein>
    <recommendedName>
        <fullName evidence="4">Transmembrane protein</fullName>
    </recommendedName>
</protein>
<gene>
    <name evidence="2" type="ORF">PPRIM_AZ9-3.1.T0050329</name>
</gene>
<feature type="transmembrane region" description="Helical" evidence="1">
    <location>
        <begin position="387"/>
        <end position="408"/>
    </location>
</feature>
<reference evidence="2" key="1">
    <citation type="submission" date="2021-01" db="EMBL/GenBank/DDBJ databases">
        <authorList>
            <consortium name="Genoscope - CEA"/>
            <person name="William W."/>
        </authorList>
    </citation>
    <scope>NUCLEOTIDE SEQUENCE</scope>
</reference>
<dbReference type="OMA" id="CIQVISH"/>
<keyword evidence="3" id="KW-1185">Reference proteome</keyword>
<proteinExistence type="predicted"/>